<keyword evidence="2" id="KW-1185">Reference proteome</keyword>
<name>A0A6A5X5V3_9PLEO</name>
<protein>
    <submittedName>
        <fullName evidence="1">Uncharacterized protein</fullName>
    </submittedName>
</protein>
<dbReference type="GeneID" id="54283738"/>
<dbReference type="Proteomes" id="UP000799778">
    <property type="component" value="Unassembled WGS sequence"/>
</dbReference>
<accession>A0A6A5X5V3</accession>
<dbReference type="AlphaFoldDB" id="A0A6A5X5V3"/>
<dbReference type="EMBL" id="ML978085">
    <property type="protein sequence ID" value="KAF2008348.1"/>
    <property type="molecule type" value="Genomic_DNA"/>
</dbReference>
<evidence type="ECO:0000313" key="1">
    <source>
        <dbReference type="EMBL" id="KAF2008348.1"/>
    </source>
</evidence>
<sequence length="530" mass="60935">MIVFPPELKLEIARHLRTNKSWLLALCLTCRENYQIVLPLLYHELVIDIQDNRGIFLFQRCIGAGAATPMKLYTRHLTFLEHLKITPAATEPIHHYGSDQRRASDNANFHSLPHRSVADHFMIFTLHFFEEDWLHSFSFKSDRYLNQNVFKYVCNTQRALRHLHVAPKRTTFGELQVLKDLKTLDVSFSKPGEARQYLVDVIRAPCSVFQTGKIEGLRIAAARTGPRPTEDFEWAHASSQRFHKLRKLWIDSFDLRKSKYNLSVEVVHLALTELTVSNCNGTKAFLALLANQQESWSQGKPSSLRRLVLALGSSYPHVRRSLEKILEHSNLDQLHLIFKTEILTLEGASVPCVPARLQSFSHHQATQPGITKRQLLSDYLHEPVNLLYLGIEIAVQQMKRWCWRSIHGPISSKIDPHWHYLRFAASLRVLLVRIKLGGFSPDAVSSGDYQDFAEALFKDLKGNGFCKHLHTIVIESSSNRQPKTIRYCYLKARRSDIWFGETLIALPVTEKHLQELEPGLDLLDISSNLW</sequence>
<proteinExistence type="predicted"/>
<evidence type="ECO:0000313" key="2">
    <source>
        <dbReference type="Proteomes" id="UP000799778"/>
    </source>
</evidence>
<dbReference type="RefSeq" id="XP_033376687.1">
    <property type="nucleotide sequence ID" value="XM_033526341.1"/>
</dbReference>
<reference evidence="1" key="1">
    <citation type="journal article" date="2020" name="Stud. Mycol.">
        <title>101 Dothideomycetes genomes: a test case for predicting lifestyles and emergence of pathogens.</title>
        <authorList>
            <person name="Haridas S."/>
            <person name="Albert R."/>
            <person name="Binder M."/>
            <person name="Bloem J."/>
            <person name="Labutti K."/>
            <person name="Salamov A."/>
            <person name="Andreopoulos B."/>
            <person name="Baker S."/>
            <person name="Barry K."/>
            <person name="Bills G."/>
            <person name="Bluhm B."/>
            <person name="Cannon C."/>
            <person name="Castanera R."/>
            <person name="Culley D."/>
            <person name="Daum C."/>
            <person name="Ezra D."/>
            <person name="Gonzalez J."/>
            <person name="Henrissat B."/>
            <person name="Kuo A."/>
            <person name="Liang C."/>
            <person name="Lipzen A."/>
            <person name="Lutzoni F."/>
            <person name="Magnuson J."/>
            <person name="Mondo S."/>
            <person name="Nolan M."/>
            <person name="Ohm R."/>
            <person name="Pangilinan J."/>
            <person name="Park H.-J."/>
            <person name="Ramirez L."/>
            <person name="Alfaro M."/>
            <person name="Sun H."/>
            <person name="Tritt A."/>
            <person name="Yoshinaga Y."/>
            <person name="Zwiers L.-H."/>
            <person name="Turgeon B."/>
            <person name="Goodwin S."/>
            <person name="Spatafora J."/>
            <person name="Crous P."/>
            <person name="Grigoriev I."/>
        </authorList>
    </citation>
    <scope>NUCLEOTIDE SEQUENCE</scope>
    <source>
        <strain evidence="1">CBS 175.79</strain>
    </source>
</reference>
<gene>
    <name evidence="1" type="ORF">BU24DRAFT_415982</name>
</gene>
<organism evidence="1 2">
    <name type="scientific">Aaosphaeria arxii CBS 175.79</name>
    <dbReference type="NCBI Taxonomy" id="1450172"/>
    <lineage>
        <taxon>Eukaryota</taxon>
        <taxon>Fungi</taxon>
        <taxon>Dikarya</taxon>
        <taxon>Ascomycota</taxon>
        <taxon>Pezizomycotina</taxon>
        <taxon>Dothideomycetes</taxon>
        <taxon>Pleosporomycetidae</taxon>
        <taxon>Pleosporales</taxon>
        <taxon>Pleosporales incertae sedis</taxon>
        <taxon>Aaosphaeria</taxon>
    </lineage>
</organism>